<proteinExistence type="predicted"/>
<name>A0A1I7Y9F3_9BILA</name>
<dbReference type="AlphaFoldDB" id="A0A1I7Y9F3"/>
<evidence type="ECO:0000313" key="2">
    <source>
        <dbReference type="WBParaSite" id="L893_g13831.t1"/>
    </source>
</evidence>
<reference evidence="2" key="1">
    <citation type="submission" date="2016-11" db="UniProtKB">
        <authorList>
            <consortium name="WormBaseParasite"/>
        </authorList>
    </citation>
    <scope>IDENTIFICATION</scope>
</reference>
<organism evidence="1 2">
    <name type="scientific">Steinernema glaseri</name>
    <dbReference type="NCBI Taxonomy" id="37863"/>
    <lineage>
        <taxon>Eukaryota</taxon>
        <taxon>Metazoa</taxon>
        <taxon>Ecdysozoa</taxon>
        <taxon>Nematoda</taxon>
        <taxon>Chromadorea</taxon>
        <taxon>Rhabditida</taxon>
        <taxon>Tylenchina</taxon>
        <taxon>Panagrolaimomorpha</taxon>
        <taxon>Strongyloidoidea</taxon>
        <taxon>Steinernematidae</taxon>
        <taxon>Steinernema</taxon>
    </lineage>
</organism>
<keyword evidence="1" id="KW-1185">Reference proteome</keyword>
<protein>
    <submittedName>
        <fullName evidence="2">DUF4325 domain-containing protein</fullName>
    </submittedName>
</protein>
<dbReference type="Proteomes" id="UP000095287">
    <property type="component" value="Unplaced"/>
</dbReference>
<dbReference type="WBParaSite" id="L893_g13831.t1">
    <property type="protein sequence ID" value="L893_g13831.t1"/>
    <property type="gene ID" value="L893_g13831"/>
</dbReference>
<evidence type="ECO:0000313" key="1">
    <source>
        <dbReference type="Proteomes" id="UP000095287"/>
    </source>
</evidence>
<accession>A0A1I7Y9F3</accession>
<sequence length="112" mass="12742">MTTKLETEANDGKGDDQVKLLVETLDGRANGVFANEFECRKYVVRVIDCEEFTLEVASSEWDKALFDLVDKSFVSNRLFAEAGRPDIRSTLQLPLFSVLQRKVTRENAARRL</sequence>